<evidence type="ECO:0000313" key="29">
    <source>
        <dbReference type="Ensembl" id="ENSMMOP00000021609.1"/>
    </source>
</evidence>
<comment type="catalytic activity">
    <reaction evidence="21">
        <text>guanidine(out) = guanidine(in)</text>
        <dbReference type="Rhea" id="RHEA:73883"/>
        <dbReference type="ChEBI" id="CHEBI:30087"/>
    </reaction>
</comment>
<keyword evidence="4 26" id="KW-0812">Transmembrane</keyword>
<feature type="transmembrane region" description="Helical" evidence="26">
    <location>
        <begin position="200"/>
        <end position="218"/>
    </location>
</feature>
<evidence type="ECO:0000256" key="24">
    <source>
        <dbReference type="ARBA" id="ARBA00040003"/>
    </source>
</evidence>
<dbReference type="SUPFAM" id="SSF90112">
    <property type="entry name" value="Neurotransmitter-gated ion-channel transmembrane pore"/>
    <property type="match status" value="1"/>
</dbReference>
<evidence type="ECO:0000256" key="13">
    <source>
        <dbReference type="ARBA" id="ARBA00023257"/>
    </source>
</evidence>
<evidence type="ECO:0000256" key="16">
    <source>
        <dbReference type="ARBA" id="ARBA00034104"/>
    </source>
</evidence>
<evidence type="ECO:0000256" key="18">
    <source>
        <dbReference type="ARBA" id="ARBA00034430"/>
    </source>
</evidence>
<keyword evidence="7" id="KW-0770">Synapse</keyword>
<evidence type="ECO:0000256" key="23">
    <source>
        <dbReference type="ARBA" id="ARBA00037939"/>
    </source>
</evidence>
<dbReference type="SUPFAM" id="SSF63712">
    <property type="entry name" value="Nicotinic receptor ligand binding domain-like"/>
    <property type="match status" value="1"/>
</dbReference>
<evidence type="ECO:0000256" key="6">
    <source>
        <dbReference type="ARBA" id="ARBA00022989"/>
    </source>
</evidence>
<keyword evidence="10" id="KW-1015">Disulfide bond</keyword>
<dbReference type="FunFam" id="2.70.170.10:FF:000009">
    <property type="entry name" value="Neuronal acetylcholine receptor subunit alpha-7"/>
    <property type="match status" value="1"/>
</dbReference>
<feature type="domain" description="Neurotransmitter-gated ion-channel transmembrane" evidence="28">
    <location>
        <begin position="175"/>
        <end position="404"/>
    </location>
</feature>
<keyword evidence="14" id="KW-1071">Ligand-gated ion channel</keyword>
<keyword evidence="13" id="KW-0628">Postsynaptic cell membrane</keyword>
<protein>
    <recommendedName>
        <fullName evidence="24">Neuronal acetylcholine receptor subunit alpha-7</fullName>
    </recommendedName>
    <alternativeName>
        <fullName evidence="25">Nicotinic acetylcholine receptor subunit alpha-7</fullName>
    </alternativeName>
</protein>
<dbReference type="FunFam" id="1.20.58.390:FF:000011">
    <property type="entry name" value="neuronal acetylcholine receptor subunit alpha-7"/>
    <property type="match status" value="1"/>
</dbReference>
<feature type="transmembrane region" description="Helical" evidence="26">
    <location>
        <begin position="169"/>
        <end position="194"/>
    </location>
</feature>
<dbReference type="CDD" id="cd19051">
    <property type="entry name" value="LGIC_TM_cation"/>
    <property type="match status" value="1"/>
</dbReference>
<evidence type="ECO:0000256" key="21">
    <source>
        <dbReference type="ARBA" id="ARBA00036754"/>
    </source>
</evidence>
<evidence type="ECO:0000256" key="20">
    <source>
        <dbReference type="ARBA" id="ARBA00036634"/>
    </source>
</evidence>
<comment type="catalytic activity">
    <reaction evidence="20">
        <text>Ca(2+)(in) = Ca(2+)(out)</text>
        <dbReference type="Rhea" id="RHEA:29671"/>
        <dbReference type="ChEBI" id="CHEBI:29108"/>
    </reaction>
</comment>
<keyword evidence="9 26" id="KW-0472">Membrane</keyword>
<evidence type="ECO:0000256" key="8">
    <source>
        <dbReference type="ARBA" id="ARBA00023065"/>
    </source>
</evidence>
<dbReference type="InterPro" id="IPR036719">
    <property type="entry name" value="Neuro-gated_channel_TM_sf"/>
</dbReference>
<dbReference type="PANTHER" id="PTHR18945">
    <property type="entry name" value="NEUROTRANSMITTER GATED ION CHANNEL"/>
    <property type="match status" value="1"/>
</dbReference>
<evidence type="ECO:0000256" key="11">
    <source>
        <dbReference type="ARBA" id="ARBA00023170"/>
    </source>
</evidence>
<dbReference type="InterPro" id="IPR006202">
    <property type="entry name" value="Neur_chan_lig-bd"/>
</dbReference>
<comment type="catalytic activity">
    <reaction evidence="19">
        <text>Na(+)(in) = Na(+)(out)</text>
        <dbReference type="Rhea" id="RHEA:34963"/>
        <dbReference type="ChEBI" id="CHEBI:29101"/>
    </reaction>
</comment>
<evidence type="ECO:0000256" key="4">
    <source>
        <dbReference type="ARBA" id="ARBA00022692"/>
    </source>
</evidence>
<comment type="catalytic activity">
    <reaction evidence="1">
        <text>NH4(+)(in) = NH4(+)(out)</text>
        <dbReference type="Rhea" id="RHEA:28747"/>
        <dbReference type="ChEBI" id="CHEBI:28938"/>
    </reaction>
</comment>
<keyword evidence="8 26" id="KW-0406">Ion transport</keyword>
<dbReference type="InterPro" id="IPR006201">
    <property type="entry name" value="Neur_channel"/>
</dbReference>
<dbReference type="Pfam" id="PF02932">
    <property type="entry name" value="Neur_chan_memb"/>
    <property type="match status" value="1"/>
</dbReference>
<feature type="transmembrane region" description="Helical" evidence="26">
    <location>
        <begin position="230"/>
        <end position="253"/>
    </location>
</feature>
<evidence type="ECO:0000256" key="10">
    <source>
        <dbReference type="ARBA" id="ARBA00023157"/>
    </source>
</evidence>
<evidence type="ECO:0000256" key="26">
    <source>
        <dbReference type="RuleBase" id="RU000687"/>
    </source>
</evidence>
<keyword evidence="5" id="KW-0732">Signal</keyword>
<keyword evidence="12" id="KW-0325">Glycoprotein</keyword>
<dbReference type="InterPro" id="IPR002394">
    <property type="entry name" value="Nicotinic_acetylcholine_rcpt"/>
</dbReference>
<dbReference type="NCBIfam" id="TIGR00860">
    <property type="entry name" value="LIC"/>
    <property type="match status" value="1"/>
</dbReference>
<dbReference type="AlphaFoldDB" id="A0A3Q3X7Z4"/>
<dbReference type="Ensembl" id="ENSMMOT00000021967.1">
    <property type="protein sequence ID" value="ENSMMOP00000021609.1"/>
    <property type="gene ID" value="ENSMMOG00000016422.1"/>
</dbReference>
<evidence type="ECO:0000256" key="25">
    <source>
        <dbReference type="ARBA" id="ARBA00081631"/>
    </source>
</evidence>
<evidence type="ECO:0000256" key="3">
    <source>
        <dbReference type="ARBA" id="ARBA00022475"/>
    </source>
</evidence>
<dbReference type="Pfam" id="PF02931">
    <property type="entry name" value="Neur_chan_LBD"/>
    <property type="match status" value="1"/>
</dbReference>
<dbReference type="PROSITE" id="PS00236">
    <property type="entry name" value="NEUROTR_ION_CHANNEL"/>
    <property type="match status" value="1"/>
</dbReference>
<dbReference type="InterPro" id="IPR036734">
    <property type="entry name" value="Neur_chan_lig-bd_sf"/>
</dbReference>
<reference evidence="29" key="2">
    <citation type="submission" date="2025-09" db="UniProtKB">
        <authorList>
            <consortium name="Ensembl"/>
        </authorList>
    </citation>
    <scope>IDENTIFICATION</scope>
</reference>
<dbReference type="STRING" id="94237.ENSMMOP00000021609"/>
<organism evidence="29 30">
    <name type="scientific">Mola mola</name>
    <name type="common">Ocean sunfish</name>
    <name type="synonym">Tetraodon mola</name>
    <dbReference type="NCBI Taxonomy" id="94237"/>
    <lineage>
        <taxon>Eukaryota</taxon>
        <taxon>Metazoa</taxon>
        <taxon>Chordata</taxon>
        <taxon>Craniata</taxon>
        <taxon>Vertebrata</taxon>
        <taxon>Euteleostomi</taxon>
        <taxon>Actinopterygii</taxon>
        <taxon>Neopterygii</taxon>
        <taxon>Teleostei</taxon>
        <taxon>Neoteleostei</taxon>
        <taxon>Acanthomorphata</taxon>
        <taxon>Eupercaria</taxon>
        <taxon>Tetraodontiformes</taxon>
        <taxon>Molidae</taxon>
        <taxon>Mola</taxon>
    </lineage>
</organism>
<evidence type="ECO:0000256" key="17">
    <source>
        <dbReference type="ARBA" id="ARBA00034423"/>
    </source>
</evidence>
<keyword evidence="2 26" id="KW-0813">Transport</keyword>
<dbReference type="Gene3D" id="1.20.58.390">
    <property type="entry name" value="Neurotransmitter-gated ion-channel transmembrane domain"/>
    <property type="match status" value="2"/>
</dbReference>
<name>A0A3Q3X7Z4_MOLML</name>
<dbReference type="GO" id="GO:0045211">
    <property type="term" value="C:postsynaptic membrane"/>
    <property type="evidence" value="ECO:0007669"/>
    <property type="project" value="UniProtKB-SubCell"/>
</dbReference>
<evidence type="ECO:0000256" key="12">
    <source>
        <dbReference type="ARBA" id="ARBA00023180"/>
    </source>
</evidence>
<dbReference type="InterPro" id="IPR038050">
    <property type="entry name" value="Neuro_actylchol_rec"/>
</dbReference>
<dbReference type="Proteomes" id="UP000261620">
    <property type="component" value="Unplaced"/>
</dbReference>
<keyword evidence="3" id="KW-1003">Cell membrane</keyword>
<reference evidence="29" key="1">
    <citation type="submission" date="2025-08" db="UniProtKB">
        <authorList>
            <consortium name="Ensembl"/>
        </authorList>
    </citation>
    <scope>IDENTIFICATION</scope>
</reference>
<feature type="transmembrane region" description="Helical" evidence="26">
    <location>
        <begin position="388"/>
        <end position="408"/>
    </location>
</feature>
<evidence type="ECO:0000256" key="22">
    <source>
        <dbReference type="ARBA" id="ARBA00036811"/>
    </source>
</evidence>
<dbReference type="GO" id="GO:0022848">
    <property type="term" value="F:acetylcholine-gated monoatomic cation-selective channel activity"/>
    <property type="evidence" value="ECO:0007669"/>
    <property type="project" value="InterPro"/>
</dbReference>
<dbReference type="FunFam" id="1.20.58.390:FF:000007">
    <property type="entry name" value="Neuronal acetylcholine receptor subunit alpha-7"/>
    <property type="match status" value="1"/>
</dbReference>
<comment type="catalytic activity">
    <reaction evidence="22">
        <text>choline(out) = choline(in)</text>
        <dbReference type="Rhea" id="RHEA:32751"/>
        <dbReference type="ChEBI" id="CHEBI:15354"/>
    </reaction>
</comment>
<keyword evidence="6 26" id="KW-1133">Transmembrane helix</keyword>
<dbReference type="Gene3D" id="2.70.170.10">
    <property type="entry name" value="Neurotransmitter-gated ion-channel ligand-binding domain"/>
    <property type="match status" value="1"/>
</dbReference>
<evidence type="ECO:0000256" key="9">
    <source>
        <dbReference type="ARBA" id="ARBA00023136"/>
    </source>
</evidence>
<dbReference type="InterPro" id="IPR018000">
    <property type="entry name" value="Neurotransmitter_ion_chnl_CS"/>
</dbReference>
<keyword evidence="30" id="KW-1185">Reference proteome</keyword>
<dbReference type="OMA" id="NMSPFFC"/>
<evidence type="ECO:0000256" key="15">
    <source>
        <dbReference type="ARBA" id="ARBA00023303"/>
    </source>
</evidence>
<dbReference type="PRINTS" id="PR00252">
    <property type="entry name" value="NRIONCHANNEL"/>
</dbReference>
<dbReference type="InterPro" id="IPR006029">
    <property type="entry name" value="Neurotrans-gated_channel_TM"/>
</dbReference>
<dbReference type="PRINTS" id="PR00254">
    <property type="entry name" value="NICOTINICR"/>
</dbReference>
<keyword evidence="11" id="KW-0675">Receptor</keyword>
<evidence type="ECO:0000259" key="28">
    <source>
        <dbReference type="Pfam" id="PF02932"/>
    </source>
</evidence>
<evidence type="ECO:0000256" key="14">
    <source>
        <dbReference type="ARBA" id="ARBA00023286"/>
    </source>
</evidence>
<sequence>VLQDEKNQVLTTNIWLRMSWFDHYLQWNQSEHPGVRNLRFTTEQVWTPDILLFNSADDDFDSTFKTNVLVNSSGFAEYLPPGIFMSTCNVDVRWFPFDIQRCELKFGSWTYDGWLLDLQMSDADVSGYMPNGEWDLIGVPGTRNEVFYDCCKEPYPAVTFVVTIRRRTLYYALNLLIPCVLLSSMTLLIFVLPADSGEKISLGITVLLSLTVFMLLVAEIMPATSDSVPLIGQYFASIMIIVGMSVIATVVVLQYHHHDPNGGNMPKWVQLVLLQWVAWFLRMKRPGENDNPERPPCAPHLRRCSSGPLHAGHPHLHGQSSANNNGNLLYMGFQSLEDPSVTVSSGGDPQLQAILEEVRYMADRFREQDEAGSTADQWKFAGAVIDRLCLVAFSVFNIICTISILMSAPNFVEAISKDFI</sequence>
<feature type="domain" description="Neurotransmitter-gated ion-channel ligand-binding" evidence="27">
    <location>
        <begin position="4"/>
        <end position="168"/>
    </location>
</feature>
<accession>A0A3Q3X7Z4</accession>
<evidence type="ECO:0000256" key="7">
    <source>
        <dbReference type="ARBA" id="ARBA00023018"/>
    </source>
</evidence>
<evidence type="ECO:0000256" key="1">
    <source>
        <dbReference type="ARBA" id="ARBA00000309"/>
    </source>
</evidence>
<comment type="catalytic activity">
    <reaction evidence="17">
        <text>L-arginine(in) = L-arginine(out)</text>
        <dbReference type="Rhea" id="RHEA:32143"/>
        <dbReference type="ChEBI" id="CHEBI:32682"/>
    </reaction>
</comment>
<dbReference type="GO" id="GO:0004888">
    <property type="term" value="F:transmembrane signaling receptor activity"/>
    <property type="evidence" value="ECO:0007669"/>
    <property type="project" value="InterPro"/>
</dbReference>
<comment type="subcellular location">
    <subcellularLocation>
        <location evidence="16">Postsynaptic cell membrane</location>
        <topology evidence="16">Multi-pass membrane protein</topology>
    </subcellularLocation>
</comment>
<evidence type="ECO:0000256" key="2">
    <source>
        <dbReference type="ARBA" id="ARBA00022448"/>
    </source>
</evidence>
<comment type="similarity">
    <text evidence="23">Belongs to the ligand-gated ion channel (TC 1.A.9) family. Acetylcholine receptor (TC 1.A.9.1) subfamily. Alpha-7/CHRNA7 sub-subfamily.</text>
</comment>
<comment type="catalytic activity">
    <reaction evidence="18">
        <text>K(+)(in) = K(+)(out)</text>
        <dbReference type="Rhea" id="RHEA:29463"/>
        <dbReference type="ChEBI" id="CHEBI:29103"/>
    </reaction>
</comment>
<keyword evidence="15 26" id="KW-0407">Ion channel</keyword>
<evidence type="ECO:0000313" key="30">
    <source>
        <dbReference type="Proteomes" id="UP000261620"/>
    </source>
</evidence>
<proteinExistence type="inferred from homology"/>
<evidence type="ECO:0000256" key="5">
    <source>
        <dbReference type="ARBA" id="ARBA00022729"/>
    </source>
</evidence>
<evidence type="ECO:0000256" key="19">
    <source>
        <dbReference type="ARBA" id="ARBA00036239"/>
    </source>
</evidence>
<evidence type="ECO:0000259" key="27">
    <source>
        <dbReference type="Pfam" id="PF02931"/>
    </source>
</evidence>